<accession>A0AAV1S1F2</accession>
<reference evidence="1 2" key="1">
    <citation type="submission" date="2024-01" db="EMBL/GenBank/DDBJ databases">
        <authorList>
            <person name="Waweru B."/>
        </authorList>
    </citation>
    <scope>NUCLEOTIDE SEQUENCE [LARGE SCALE GENOMIC DNA]</scope>
</reference>
<organism evidence="1 2">
    <name type="scientific">Dovyalis caffra</name>
    <dbReference type="NCBI Taxonomy" id="77055"/>
    <lineage>
        <taxon>Eukaryota</taxon>
        <taxon>Viridiplantae</taxon>
        <taxon>Streptophyta</taxon>
        <taxon>Embryophyta</taxon>
        <taxon>Tracheophyta</taxon>
        <taxon>Spermatophyta</taxon>
        <taxon>Magnoliopsida</taxon>
        <taxon>eudicotyledons</taxon>
        <taxon>Gunneridae</taxon>
        <taxon>Pentapetalae</taxon>
        <taxon>rosids</taxon>
        <taxon>fabids</taxon>
        <taxon>Malpighiales</taxon>
        <taxon>Salicaceae</taxon>
        <taxon>Flacourtieae</taxon>
        <taxon>Dovyalis</taxon>
    </lineage>
</organism>
<proteinExistence type="predicted"/>
<gene>
    <name evidence="1" type="ORF">DCAF_LOCUS16995</name>
</gene>
<dbReference type="EMBL" id="CAWUPB010001160">
    <property type="protein sequence ID" value="CAK7342826.1"/>
    <property type="molecule type" value="Genomic_DNA"/>
</dbReference>
<keyword evidence="2" id="KW-1185">Reference proteome</keyword>
<dbReference type="InterPro" id="IPR038737">
    <property type="entry name" value="SF3b_su1-like"/>
</dbReference>
<evidence type="ECO:0000313" key="1">
    <source>
        <dbReference type="EMBL" id="CAK7342826.1"/>
    </source>
</evidence>
<dbReference type="Proteomes" id="UP001314170">
    <property type="component" value="Unassembled WGS sequence"/>
</dbReference>
<name>A0AAV1S1F2_9ROSI</name>
<comment type="caution">
    <text evidence="1">The sequence shown here is derived from an EMBL/GenBank/DDBJ whole genome shotgun (WGS) entry which is preliminary data.</text>
</comment>
<dbReference type="AlphaFoldDB" id="A0AAV1S1F2"/>
<evidence type="ECO:0000313" key="2">
    <source>
        <dbReference type="Proteomes" id="UP001314170"/>
    </source>
</evidence>
<dbReference type="GO" id="GO:0000245">
    <property type="term" value="P:spliceosomal complex assembly"/>
    <property type="evidence" value="ECO:0007669"/>
    <property type="project" value="InterPro"/>
</dbReference>
<dbReference type="PANTHER" id="PTHR12097">
    <property type="entry name" value="SPLICING FACTOR 3B, SUBUNIT 1-RELATED"/>
    <property type="match status" value="1"/>
</dbReference>
<dbReference type="GO" id="GO:0003729">
    <property type="term" value="F:mRNA binding"/>
    <property type="evidence" value="ECO:0007669"/>
    <property type="project" value="InterPro"/>
</dbReference>
<sequence>MCNSSYCCAEADEMANNHGCRHGQKQPNGDANVLLDRFGVDVMSCLWMMKPHQICDVYKWCLSDKHAEIRQQDVDLILEIVTVMKLCKEEPLMGHIDAKLYDYLSGEIAAVDD</sequence>
<protein>
    <submittedName>
        <fullName evidence="1">Uncharacterized protein</fullName>
    </submittedName>
</protein>